<comment type="caution">
    <text evidence="2">The sequence shown here is derived from an EMBL/GenBank/DDBJ whole genome shotgun (WGS) entry which is preliminary data.</text>
</comment>
<feature type="signal peptide" evidence="1">
    <location>
        <begin position="1"/>
        <end position="18"/>
    </location>
</feature>
<evidence type="ECO:0000313" key="3">
    <source>
        <dbReference type="Proteomes" id="UP000487221"/>
    </source>
</evidence>
<gene>
    <name evidence="2" type="ORF">GAQ44_03715</name>
</gene>
<evidence type="ECO:0000256" key="1">
    <source>
        <dbReference type="SAM" id="SignalP"/>
    </source>
</evidence>
<keyword evidence="1" id="KW-0732">Signal</keyword>
<evidence type="ECO:0008006" key="4">
    <source>
        <dbReference type="Google" id="ProtNLM"/>
    </source>
</evidence>
<dbReference type="RefSeq" id="WP_151875140.1">
    <property type="nucleotide sequence ID" value="NZ_WCTY01000005.1"/>
</dbReference>
<dbReference type="Proteomes" id="UP000487221">
    <property type="component" value="Unassembled WGS sequence"/>
</dbReference>
<sequence length="291" mass="34332">MKYITLVILSLFYLSIKAQTTNAHGQYMVKTAVWKVYGGYSSFKMDLEYYPNGNLKVVTKSYVLSGKKYKEIYSISYNSKGEKALNFIRYVNEKQNFSAICKYNFNEDNLISYINWYAPSQNKLVQAFQLFYNENRELVKLTQTTSENMDKDWSSKTVTTINWENGNIISDKVIRNDDNEFPGKANFVYYPESEVINNTNLNLNFLIFYCYGRDYTMDVVFGTEWCGKNTNLILKGDEDSLKRYKHLQPEFREHYEYEKNGDLITKLRYIAPRVGEKHNYVYGTLTLEYVY</sequence>
<dbReference type="AlphaFoldDB" id="A0A7J5H9J3"/>
<protein>
    <recommendedName>
        <fullName evidence="4">DUF4595 domain-containing protein</fullName>
    </recommendedName>
</protein>
<reference evidence="2 3" key="1">
    <citation type="journal article" date="2019" name="Nat. Med.">
        <title>A library of human gut bacterial isolates paired with longitudinal multiomics data enables mechanistic microbiome research.</title>
        <authorList>
            <person name="Poyet M."/>
            <person name="Groussin M."/>
            <person name="Gibbons S.M."/>
            <person name="Avila-Pacheco J."/>
            <person name="Jiang X."/>
            <person name="Kearney S.M."/>
            <person name="Perrotta A.R."/>
            <person name="Berdy B."/>
            <person name="Zhao S."/>
            <person name="Lieberman T.D."/>
            <person name="Swanson P.K."/>
            <person name="Smith M."/>
            <person name="Roesemann S."/>
            <person name="Alexander J.E."/>
            <person name="Rich S.A."/>
            <person name="Livny J."/>
            <person name="Vlamakis H."/>
            <person name="Clish C."/>
            <person name="Bullock K."/>
            <person name="Deik A."/>
            <person name="Scott J."/>
            <person name="Pierce K.A."/>
            <person name="Xavier R.J."/>
            <person name="Alm E.J."/>
        </authorList>
    </citation>
    <scope>NUCLEOTIDE SEQUENCE [LARGE SCALE GENOMIC DNA]</scope>
    <source>
        <strain evidence="2 3">BIOML-A19</strain>
    </source>
</reference>
<dbReference type="EMBL" id="WCTY01000005">
    <property type="protein sequence ID" value="KAB4186694.1"/>
    <property type="molecule type" value="Genomic_DNA"/>
</dbReference>
<proteinExistence type="predicted"/>
<evidence type="ECO:0000313" key="2">
    <source>
        <dbReference type="EMBL" id="KAB4186694.1"/>
    </source>
</evidence>
<name>A0A7J5H9J3_BACUN</name>
<organism evidence="2 3">
    <name type="scientific">Bacteroides uniformis</name>
    <dbReference type="NCBI Taxonomy" id="820"/>
    <lineage>
        <taxon>Bacteria</taxon>
        <taxon>Pseudomonadati</taxon>
        <taxon>Bacteroidota</taxon>
        <taxon>Bacteroidia</taxon>
        <taxon>Bacteroidales</taxon>
        <taxon>Bacteroidaceae</taxon>
        <taxon>Bacteroides</taxon>
    </lineage>
</organism>
<accession>A0A7J5H9J3</accession>
<feature type="chain" id="PRO_5029774463" description="DUF4595 domain-containing protein" evidence="1">
    <location>
        <begin position="19"/>
        <end position="291"/>
    </location>
</feature>